<dbReference type="InterPro" id="IPR018550">
    <property type="entry name" value="Lipid-A_deacylase-rel"/>
</dbReference>
<sequence length="69" mass="7674">MRGISHTRLDSDTTMSTGFQFSDTIGAGIQFGNQLRSTVGIRFQHLSNASIKSPNPGINFTQLYYQQSF</sequence>
<gene>
    <name evidence="1" type="primary">pagL</name>
    <name evidence="1" type="ORF">GAK30_01705</name>
</gene>
<evidence type="ECO:0000313" key="1">
    <source>
        <dbReference type="EMBL" id="KAF1021645.1"/>
    </source>
</evidence>
<organism evidence="1 2">
    <name type="scientific">Paracidovorax wautersii</name>
    <dbReference type="NCBI Taxonomy" id="1177982"/>
    <lineage>
        <taxon>Bacteria</taxon>
        <taxon>Pseudomonadati</taxon>
        <taxon>Pseudomonadota</taxon>
        <taxon>Betaproteobacteria</taxon>
        <taxon>Burkholderiales</taxon>
        <taxon>Comamonadaceae</taxon>
        <taxon>Paracidovorax</taxon>
    </lineage>
</organism>
<accession>A0A7V8FPG8</accession>
<name>A0A7V8FPG8_9BURK</name>
<comment type="caution">
    <text evidence="1">The sequence shown here is derived from an EMBL/GenBank/DDBJ whole genome shotgun (WGS) entry which is preliminary data.</text>
</comment>
<dbReference type="Gene3D" id="2.40.160.20">
    <property type="match status" value="1"/>
</dbReference>
<dbReference type="EMBL" id="WNDQ01000019">
    <property type="protein sequence ID" value="KAF1021645.1"/>
    <property type="molecule type" value="Genomic_DNA"/>
</dbReference>
<proteinExistence type="predicted"/>
<protein>
    <submittedName>
        <fullName evidence="1">Lipid A deacylase PagL</fullName>
    </submittedName>
</protein>
<dbReference type="Proteomes" id="UP000461670">
    <property type="component" value="Unassembled WGS sequence"/>
</dbReference>
<evidence type="ECO:0000313" key="2">
    <source>
        <dbReference type="Proteomes" id="UP000461670"/>
    </source>
</evidence>
<dbReference type="AlphaFoldDB" id="A0A7V8FPG8"/>
<reference evidence="2" key="1">
    <citation type="journal article" date="2020" name="MBio">
        <title>Horizontal gene transfer to a defensive symbiont with a reduced genome amongst a multipartite beetle microbiome.</title>
        <authorList>
            <person name="Waterworth S.C."/>
            <person name="Florez L.V."/>
            <person name="Rees E.R."/>
            <person name="Hertweck C."/>
            <person name="Kaltenpoth M."/>
            <person name="Kwan J.C."/>
        </authorList>
    </citation>
    <scope>NUCLEOTIDE SEQUENCE [LARGE SCALE GENOMIC DNA]</scope>
</reference>
<dbReference type="Pfam" id="PF09411">
    <property type="entry name" value="PagL"/>
    <property type="match status" value="1"/>
</dbReference>